<dbReference type="EMBL" id="CAJOBA010007487">
    <property type="protein sequence ID" value="CAF3803811.1"/>
    <property type="molecule type" value="Genomic_DNA"/>
</dbReference>
<gene>
    <name evidence="1" type="ORF">OVA965_LOCUS16212</name>
    <name evidence="2" type="ORF">TMI583_LOCUS16221</name>
</gene>
<dbReference type="SUPFAM" id="SSF51445">
    <property type="entry name" value="(Trans)glycosidases"/>
    <property type="match status" value="1"/>
</dbReference>
<dbReference type="InterPro" id="IPR052066">
    <property type="entry name" value="Glycosphingolipid_Hydrolases"/>
</dbReference>
<comment type="caution">
    <text evidence="1">The sequence shown here is derived from an EMBL/GenBank/DDBJ whole genome shotgun (WGS) entry which is preliminary data.</text>
</comment>
<protein>
    <submittedName>
        <fullName evidence="1">Uncharacterized protein</fullName>
    </submittedName>
</protein>
<dbReference type="InterPro" id="IPR017853">
    <property type="entry name" value="GH"/>
</dbReference>
<name>A0A8S2E0T4_9BILA</name>
<dbReference type="AlphaFoldDB" id="A0A8S2E0T4"/>
<evidence type="ECO:0000313" key="3">
    <source>
        <dbReference type="Proteomes" id="UP000677228"/>
    </source>
</evidence>
<evidence type="ECO:0000313" key="1">
    <source>
        <dbReference type="EMBL" id="CAF1035534.1"/>
    </source>
</evidence>
<dbReference type="Gene3D" id="3.20.20.80">
    <property type="entry name" value="Glycosidases"/>
    <property type="match status" value="1"/>
</dbReference>
<dbReference type="EMBL" id="CAJNOK010007476">
    <property type="protein sequence ID" value="CAF1035534.1"/>
    <property type="molecule type" value="Genomic_DNA"/>
</dbReference>
<reference evidence="1" key="1">
    <citation type="submission" date="2021-02" db="EMBL/GenBank/DDBJ databases">
        <authorList>
            <person name="Nowell W R."/>
        </authorList>
    </citation>
    <scope>NUCLEOTIDE SEQUENCE</scope>
</reference>
<dbReference type="PANTHER" id="PTHR31308">
    <property type="match status" value="1"/>
</dbReference>
<organism evidence="1 3">
    <name type="scientific">Didymodactylos carnosus</name>
    <dbReference type="NCBI Taxonomy" id="1234261"/>
    <lineage>
        <taxon>Eukaryota</taxon>
        <taxon>Metazoa</taxon>
        <taxon>Spiralia</taxon>
        <taxon>Gnathifera</taxon>
        <taxon>Rotifera</taxon>
        <taxon>Eurotatoria</taxon>
        <taxon>Bdelloidea</taxon>
        <taxon>Philodinida</taxon>
        <taxon>Philodinidae</taxon>
        <taxon>Didymodactylos</taxon>
    </lineage>
</organism>
<evidence type="ECO:0000313" key="2">
    <source>
        <dbReference type="EMBL" id="CAF3803811.1"/>
    </source>
</evidence>
<dbReference type="PANTHER" id="PTHR31308:SF3">
    <property type="entry name" value="ENDOGLYCOCERAMIDASE"/>
    <property type="match status" value="1"/>
</dbReference>
<accession>A0A8S2E0T4</accession>
<dbReference type="Proteomes" id="UP000677228">
    <property type="component" value="Unassembled WGS sequence"/>
</dbReference>
<proteinExistence type="predicted"/>
<dbReference type="Proteomes" id="UP000682733">
    <property type="component" value="Unassembled WGS sequence"/>
</dbReference>
<sequence>MIRQLEIVQYSEMLPDKMSVSDQYIVDNYGRVRIFHGINAVRKGFPWYLSQAPDPPLINENYLKNLSDWGVLSSALDNYDGIPLWLYKKFSACVPNNDTNCFLISFQSTCVNFSCPIPAGADGNGNFFLDYLTSAANYAFQQLYKNNSGSVTSWGKFWIIIAQTFDSYSNVLGYELINEPWVGDAYKNPSLLEPDVADILNLLPVYTQLNAVIRTVDTKALLFYKPVTFEINSPDIAGTGTIKSSYIL</sequence>